<sequence>MCRKQPQPEYELLLQPKQLFRIQAKKPSSPISSLFPGSCRDKKNCKVVFSQQELRKRLTPLQYHVTQEKGTESAFEGEYTHHKDPGIYKCIVCDTPLFK</sequence>
<dbReference type="PROSITE" id="PS51790">
    <property type="entry name" value="MSRB"/>
    <property type="match status" value="1"/>
</dbReference>
<accession>A0A8J6DLS6</accession>
<evidence type="ECO:0000256" key="3">
    <source>
        <dbReference type="ARBA" id="ARBA00023002"/>
    </source>
</evidence>
<dbReference type="InterPro" id="IPR002579">
    <property type="entry name" value="Met_Sox_Rdtase_MsrB_dom"/>
</dbReference>
<evidence type="ECO:0000256" key="2">
    <source>
        <dbReference type="ARBA" id="ARBA00012498"/>
    </source>
</evidence>
<name>A0A8J6DLS6_GALPY</name>
<gene>
    <name evidence="6" type="ORF">J0S82_003762</name>
</gene>
<dbReference type="InterPro" id="IPR011057">
    <property type="entry name" value="Mss4-like_sf"/>
</dbReference>
<reference evidence="6" key="1">
    <citation type="journal article" date="2021" name="Evol. Appl.">
        <title>The genome of the Pyrenean desman and the effects of bottlenecks and inbreeding on the genomic landscape of an endangered species.</title>
        <authorList>
            <person name="Escoda L."/>
            <person name="Castresana J."/>
        </authorList>
    </citation>
    <scope>NUCLEOTIDE SEQUENCE</scope>
    <source>
        <strain evidence="6">IBE-C5619</strain>
    </source>
</reference>
<dbReference type="PANTHER" id="PTHR10173">
    <property type="entry name" value="METHIONINE SULFOXIDE REDUCTASE"/>
    <property type="match status" value="1"/>
</dbReference>
<evidence type="ECO:0000256" key="1">
    <source>
        <dbReference type="ARBA" id="ARBA00007174"/>
    </source>
</evidence>
<dbReference type="SUPFAM" id="SSF51316">
    <property type="entry name" value="Mss4-like"/>
    <property type="match status" value="1"/>
</dbReference>
<dbReference type="Proteomes" id="UP000700334">
    <property type="component" value="Unassembled WGS sequence"/>
</dbReference>
<organism evidence="6 7">
    <name type="scientific">Galemys pyrenaicus</name>
    <name type="common">Iberian desman</name>
    <name type="synonym">Pyrenean desman</name>
    <dbReference type="NCBI Taxonomy" id="202257"/>
    <lineage>
        <taxon>Eukaryota</taxon>
        <taxon>Metazoa</taxon>
        <taxon>Chordata</taxon>
        <taxon>Craniata</taxon>
        <taxon>Vertebrata</taxon>
        <taxon>Euteleostomi</taxon>
        <taxon>Mammalia</taxon>
        <taxon>Eutheria</taxon>
        <taxon>Laurasiatheria</taxon>
        <taxon>Eulipotyphla</taxon>
        <taxon>Talpidae</taxon>
        <taxon>Galemys</taxon>
    </lineage>
</organism>
<feature type="domain" description="MsrB" evidence="5">
    <location>
        <begin position="51"/>
        <end position="99"/>
    </location>
</feature>
<dbReference type="Pfam" id="PF01641">
    <property type="entry name" value="SelR"/>
    <property type="match status" value="1"/>
</dbReference>
<evidence type="ECO:0000256" key="4">
    <source>
        <dbReference type="ARBA" id="ARBA00049261"/>
    </source>
</evidence>
<protein>
    <recommendedName>
        <fullName evidence="2">L-methionine (R)-S-oxide reductase</fullName>
        <ecNumber evidence="2">1.8.4.14</ecNumber>
    </recommendedName>
</protein>
<dbReference type="EMBL" id="JAGFMF010011752">
    <property type="protein sequence ID" value="KAG8514162.1"/>
    <property type="molecule type" value="Genomic_DNA"/>
</dbReference>
<evidence type="ECO:0000259" key="5">
    <source>
        <dbReference type="PROSITE" id="PS51790"/>
    </source>
</evidence>
<dbReference type="GO" id="GO:0006979">
    <property type="term" value="P:response to oxidative stress"/>
    <property type="evidence" value="ECO:0007669"/>
    <property type="project" value="InterPro"/>
</dbReference>
<keyword evidence="3" id="KW-0560">Oxidoreductase</keyword>
<evidence type="ECO:0000313" key="6">
    <source>
        <dbReference type="EMBL" id="KAG8514162.1"/>
    </source>
</evidence>
<dbReference type="GO" id="GO:0030091">
    <property type="term" value="P:protein repair"/>
    <property type="evidence" value="ECO:0007669"/>
    <property type="project" value="InterPro"/>
</dbReference>
<dbReference type="OrthoDB" id="44061at2759"/>
<keyword evidence="7" id="KW-1185">Reference proteome</keyword>
<dbReference type="PANTHER" id="PTHR10173:SF56">
    <property type="entry name" value="METHIONINE-R-SULFOXIDE REDUCTASE B3"/>
    <property type="match status" value="1"/>
</dbReference>
<comment type="catalytic activity">
    <reaction evidence="4">
        <text>[thioredoxin]-disulfide + L-methionine + H2O = L-methionine (R)-S-oxide + [thioredoxin]-dithiol</text>
        <dbReference type="Rhea" id="RHEA:21260"/>
        <dbReference type="Rhea" id="RHEA-COMP:10698"/>
        <dbReference type="Rhea" id="RHEA-COMP:10700"/>
        <dbReference type="ChEBI" id="CHEBI:15377"/>
        <dbReference type="ChEBI" id="CHEBI:29950"/>
        <dbReference type="ChEBI" id="CHEBI:50058"/>
        <dbReference type="ChEBI" id="CHEBI:57844"/>
        <dbReference type="ChEBI" id="CHEBI:58773"/>
        <dbReference type="EC" id="1.8.4.14"/>
    </reaction>
</comment>
<dbReference type="AlphaFoldDB" id="A0A8J6DLS6"/>
<dbReference type="GO" id="GO:0033743">
    <property type="term" value="F:peptide-methionine (R)-S-oxide reductase activity"/>
    <property type="evidence" value="ECO:0007669"/>
    <property type="project" value="InterPro"/>
</dbReference>
<dbReference type="GO" id="GO:0033745">
    <property type="term" value="F:L-methionine-(R)-S-oxide reductase activity"/>
    <property type="evidence" value="ECO:0007669"/>
    <property type="project" value="UniProtKB-EC"/>
</dbReference>
<evidence type="ECO:0000313" key="7">
    <source>
        <dbReference type="Proteomes" id="UP000700334"/>
    </source>
</evidence>
<proteinExistence type="inferred from homology"/>
<dbReference type="InterPro" id="IPR028427">
    <property type="entry name" value="Met_Sox_Rdtase_MsrB"/>
</dbReference>
<dbReference type="EC" id="1.8.4.14" evidence="2"/>
<comment type="caution">
    <text evidence="6">The sequence shown here is derived from an EMBL/GenBank/DDBJ whole genome shotgun (WGS) entry which is preliminary data.</text>
</comment>
<comment type="similarity">
    <text evidence="1">Belongs to the MsrB Met sulfoxide reductase family.</text>
</comment>
<dbReference type="Gene3D" id="2.170.150.20">
    <property type="entry name" value="Peptide methionine sulfoxide reductase"/>
    <property type="match status" value="1"/>
</dbReference>
<dbReference type="GO" id="GO:0005737">
    <property type="term" value="C:cytoplasm"/>
    <property type="evidence" value="ECO:0007669"/>
    <property type="project" value="TreeGrafter"/>
</dbReference>